<dbReference type="CDD" id="cd01449">
    <property type="entry name" value="TST_Repeat_2"/>
    <property type="match status" value="1"/>
</dbReference>
<dbReference type="PROSITE" id="PS50206">
    <property type="entry name" value="RHODANESE_3"/>
    <property type="match status" value="2"/>
</dbReference>
<dbReference type="SUPFAM" id="SSF52821">
    <property type="entry name" value="Rhodanese/Cell cycle control phosphatase"/>
    <property type="match status" value="2"/>
</dbReference>
<name>A0ABP8QI56_9GAMM</name>
<dbReference type="InterPro" id="IPR001763">
    <property type="entry name" value="Rhodanese-like_dom"/>
</dbReference>
<dbReference type="RefSeq" id="WP_345014707.1">
    <property type="nucleotide sequence ID" value="NZ_BAABFC010000028.1"/>
</dbReference>
<dbReference type="InterPro" id="IPR036873">
    <property type="entry name" value="Rhodanese-like_dom_sf"/>
</dbReference>
<comment type="caution">
    <text evidence="4">The sequence shown here is derived from an EMBL/GenBank/DDBJ whole genome shotgun (WGS) entry which is preliminary data.</text>
</comment>
<keyword evidence="5" id="KW-1185">Reference proteome</keyword>
<keyword evidence="1" id="KW-0808">Transferase</keyword>
<keyword evidence="2" id="KW-0677">Repeat</keyword>
<evidence type="ECO:0000259" key="3">
    <source>
        <dbReference type="PROSITE" id="PS50206"/>
    </source>
</evidence>
<feature type="domain" description="Rhodanese" evidence="3">
    <location>
        <begin position="172"/>
        <end position="278"/>
    </location>
</feature>
<evidence type="ECO:0000313" key="4">
    <source>
        <dbReference type="EMBL" id="GAA4503833.1"/>
    </source>
</evidence>
<accession>A0ABP8QI56</accession>
<evidence type="ECO:0000256" key="1">
    <source>
        <dbReference type="ARBA" id="ARBA00022679"/>
    </source>
</evidence>
<sequence>MHRLTLPSPLVSVAWLADHLHHPDLLVLDAHMAPPGSTENGPVVQIPGARRFDFDGEIKDAANPLPHMMPSPAQFERQVRALGVNNDSLIVVYDRLGIFSAARGWWMFRAMGHAQVAVLDGGLPAWQAAGHAVAAPRPYAGATGNFVAAQQPELFCDADAVQRVLTDGSRPVLDARSAERFAGQAAEPRPGVRSGHMPGALNLPFADLLDNGRMKPVAELQAQFAARLAPEAKPVFSCGSGVTACILALGAELAGWQGLTVYDGSWSEWGSDLSRPVVQDPV</sequence>
<gene>
    <name evidence="4" type="primary">sseA</name>
    <name evidence="4" type="ORF">GCM10023095_30680</name>
</gene>
<reference evidence="5" key="1">
    <citation type="journal article" date="2019" name="Int. J. Syst. Evol. Microbiol.">
        <title>The Global Catalogue of Microorganisms (GCM) 10K type strain sequencing project: providing services to taxonomists for standard genome sequencing and annotation.</title>
        <authorList>
            <consortium name="The Broad Institute Genomics Platform"/>
            <consortium name="The Broad Institute Genome Sequencing Center for Infectious Disease"/>
            <person name="Wu L."/>
            <person name="Ma J."/>
        </authorList>
    </citation>
    <scope>NUCLEOTIDE SEQUENCE [LARGE SCALE GENOMIC DNA]</scope>
    <source>
        <strain evidence="5">JCM 32226</strain>
    </source>
</reference>
<dbReference type="EMBL" id="BAABFC010000028">
    <property type="protein sequence ID" value="GAA4503833.1"/>
    <property type="molecule type" value="Genomic_DNA"/>
</dbReference>
<dbReference type="Proteomes" id="UP001501321">
    <property type="component" value="Unassembled WGS sequence"/>
</dbReference>
<dbReference type="PANTHER" id="PTHR11364">
    <property type="entry name" value="THIOSULFATE SULFERTANSFERASE"/>
    <property type="match status" value="1"/>
</dbReference>
<dbReference type="CDD" id="cd01448">
    <property type="entry name" value="TST_Repeat_1"/>
    <property type="match status" value="1"/>
</dbReference>
<dbReference type="PANTHER" id="PTHR11364:SF27">
    <property type="entry name" value="SULFURTRANSFERASE"/>
    <property type="match status" value="1"/>
</dbReference>
<dbReference type="Pfam" id="PF00581">
    <property type="entry name" value="Rhodanese"/>
    <property type="match status" value="2"/>
</dbReference>
<dbReference type="SMART" id="SM00450">
    <property type="entry name" value="RHOD"/>
    <property type="match status" value="2"/>
</dbReference>
<dbReference type="InterPro" id="IPR045078">
    <property type="entry name" value="TST/MPST-like"/>
</dbReference>
<organism evidence="4 5">
    <name type="scientific">Pseudaeromonas paramecii</name>
    <dbReference type="NCBI Taxonomy" id="2138166"/>
    <lineage>
        <taxon>Bacteria</taxon>
        <taxon>Pseudomonadati</taxon>
        <taxon>Pseudomonadota</taxon>
        <taxon>Gammaproteobacteria</taxon>
        <taxon>Aeromonadales</taxon>
        <taxon>Aeromonadaceae</taxon>
        <taxon>Pseudaeromonas</taxon>
    </lineage>
</organism>
<evidence type="ECO:0000256" key="2">
    <source>
        <dbReference type="ARBA" id="ARBA00022737"/>
    </source>
</evidence>
<protein>
    <submittedName>
        <fullName evidence="4">3-mercaptopyruvate sulfurtransferase</fullName>
    </submittedName>
</protein>
<evidence type="ECO:0000313" key="5">
    <source>
        <dbReference type="Proteomes" id="UP001501321"/>
    </source>
</evidence>
<dbReference type="Gene3D" id="3.40.250.10">
    <property type="entry name" value="Rhodanese-like domain"/>
    <property type="match status" value="2"/>
</dbReference>
<proteinExistence type="predicted"/>
<feature type="domain" description="Rhodanese" evidence="3">
    <location>
        <begin position="21"/>
        <end position="135"/>
    </location>
</feature>